<accession>A0ABS1UL06</accession>
<gene>
    <name evidence="1" type="ORF">JMF97_12605</name>
</gene>
<evidence type="ECO:0000313" key="1">
    <source>
        <dbReference type="EMBL" id="MBL6277003.1"/>
    </source>
</evidence>
<dbReference type="Proteomes" id="UP000661193">
    <property type="component" value="Unassembled WGS sequence"/>
</dbReference>
<sequence>MRGQQVVRRVYRNPPIEEAICQVRYAAPVEWTVATPGQLFERFKERYPGKPRVQRPIQANLASGTQEEGPSFSVAPGPARIQLRSGDGRRLLTVGADVAGVVSLRPYEGWEHLKPRFEQDMRDLYGFFGIAEIAGVSARYINRIKIKQVPVNLSDYFHHFAVTAIDSLPFTGGVTGFFYRSELQGSDNTKLALTLASIESEDDTADFLLDIDVIKDESMNLPAAMELIDHLKEQENAVFEALITDQARGLFE</sequence>
<protein>
    <submittedName>
        <fullName evidence="1">TIGR04255 family protein</fullName>
    </submittedName>
</protein>
<name>A0ABS1UL06_9ACTN</name>
<organism evidence="1 2">
    <name type="scientific">Micromonospora fiedleri</name>
    <dbReference type="NCBI Taxonomy" id="1157498"/>
    <lineage>
        <taxon>Bacteria</taxon>
        <taxon>Bacillati</taxon>
        <taxon>Actinomycetota</taxon>
        <taxon>Actinomycetes</taxon>
        <taxon>Micromonosporales</taxon>
        <taxon>Micromonosporaceae</taxon>
        <taxon>Micromonospora</taxon>
    </lineage>
</organism>
<comment type="caution">
    <text evidence="1">The sequence shown here is derived from an EMBL/GenBank/DDBJ whole genome shotgun (WGS) entry which is preliminary data.</text>
</comment>
<dbReference type="NCBIfam" id="TIGR04255">
    <property type="entry name" value="sporadTIGR04255"/>
    <property type="match status" value="1"/>
</dbReference>
<proteinExistence type="predicted"/>
<reference evidence="1 2" key="1">
    <citation type="submission" date="2021-01" db="EMBL/GenBank/DDBJ databases">
        <title>Genome sequencing of Micromonospora fiedleri MG-37.</title>
        <authorList>
            <person name="Moreland P.E.J."/>
            <person name="Stach J.E.M."/>
        </authorList>
    </citation>
    <scope>NUCLEOTIDE SEQUENCE [LARGE SCALE GENOMIC DNA]</scope>
    <source>
        <strain evidence="1 2">MG-37</strain>
    </source>
</reference>
<dbReference type="InterPro" id="IPR026349">
    <property type="entry name" value="CHP04255"/>
</dbReference>
<evidence type="ECO:0000313" key="2">
    <source>
        <dbReference type="Proteomes" id="UP000661193"/>
    </source>
</evidence>
<keyword evidence="2" id="KW-1185">Reference proteome</keyword>
<dbReference type="EMBL" id="JAETXL010000004">
    <property type="protein sequence ID" value="MBL6277003.1"/>
    <property type="molecule type" value="Genomic_DNA"/>
</dbReference>